<proteinExistence type="predicted"/>
<keyword evidence="1" id="KW-1185">Reference proteome</keyword>
<protein>
    <submittedName>
        <fullName evidence="2">Uncharacterized protein</fullName>
    </submittedName>
</protein>
<reference evidence="1" key="1">
    <citation type="submission" date="2022-06" db="EMBL/GenBank/DDBJ databases">
        <authorList>
            <person name="Berger JAMES D."/>
            <person name="Berger JAMES D."/>
        </authorList>
    </citation>
    <scope>NUCLEOTIDE SEQUENCE [LARGE SCALE GENOMIC DNA]</scope>
</reference>
<dbReference type="WBParaSite" id="TREG1_138010.1">
    <property type="protein sequence ID" value="TREG1_138010.1"/>
    <property type="gene ID" value="TREG1_138010"/>
</dbReference>
<organism evidence="1 2">
    <name type="scientific">Trichobilharzia regenti</name>
    <name type="common">Nasal bird schistosome</name>
    <dbReference type="NCBI Taxonomy" id="157069"/>
    <lineage>
        <taxon>Eukaryota</taxon>
        <taxon>Metazoa</taxon>
        <taxon>Spiralia</taxon>
        <taxon>Lophotrochozoa</taxon>
        <taxon>Platyhelminthes</taxon>
        <taxon>Trematoda</taxon>
        <taxon>Digenea</taxon>
        <taxon>Strigeidida</taxon>
        <taxon>Schistosomatoidea</taxon>
        <taxon>Schistosomatidae</taxon>
        <taxon>Trichobilharzia</taxon>
    </lineage>
</organism>
<dbReference type="AlphaFoldDB" id="A0AA85J1M2"/>
<evidence type="ECO:0000313" key="1">
    <source>
        <dbReference type="Proteomes" id="UP000050795"/>
    </source>
</evidence>
<name>A0AA85J1M2_TRIRE</name>
<sequence>MIIISVQYRLSLNEKRNLFNQRAAAGAAVVAQGQPITINSRPLNITTATTNTTINNTSEPVKRVIRRKTQPITLDDLARANQLILERYYGKHLESPFGSVKGDEQDSFGFHEYDSQISTPEASLLSTS</sequence>
<accession>A0AA85J1M2</accession>
<reference evidence="2" key="2">
    <citation type="submission" date="2023-11" db="UniProtKB">
        <authorList>
            <consortium name="WormBaseParasite"/>
        </authorList>
    </citation>
    <scope>IDENTIFICATION</scope>
</reference>
<dbReference type="Proteomes" id="UP000050795">
    <property type="component" value="Unassembled WGS sequence"/>
</dbReference>
<evidence type="ECO:0000313" key="2">
    <source>
        <dbReference type="WBParaSite" id="TREG1_138010.1"/>
    </source>
</evidence>